<evidence type="ECO:0000256" key="10">
    <source>
        <dbReference type="ARBA" id="ARBA00049348"/>
    </source>
</evidence>
<keyword evidence="8" id="KW-0804">Transcription</keyword>
<dbReference type="Pfam" id="PF02870">
    <property type="entry name" value="Methyltransf_1N"/>
    <property type="match status" value="1"/>
</dbReference>
<dbReference type="Pfam" id="PF00165">
    <property type="entry name" value="HTH_AraC"/>
    <property type="match status" value="1"/>
</dbReference>
<keyword evidence="3 12" id="KW-0489">Methyltransferase</keyword>
<evidence type="ECO:0000256" key="8">
    <source>
        <dbReference type="ARBA" id="ARBA00023163"/>
    </source>
</evidence>
<dbReference type="InterPro" id="IPR036631">
    <property type="entry name" value="MGMT_N_sf"/>
</dbReference>
<proteinExistence type="predicted"/>
<dbReference type="InterPro" id="IPR014048">
    <property type="entry name" value="MethylDNA_cys_MeTrfase_DNA-bd"/>
</dbReference>
<comment type="cofactor">
    <cofactor evidence="2">
        <name>Zn(2+)</name>
        <dbReference type="ChEBI" id="CHEBI:29105"/>
    </cofactor>
</comment>
<dbReference type="InterPro" id="IPR036388">
    <property type="entry name" value="WH-like_DNA-bd_sf"/>
</dbReference>
<dbReference type="Pfam" id="PF01035">
    <property type="entry name" value="DNA_binding_1"/>
    <property type="match status" value="1"/>
</dbReference>
<dbReference type="SUPFAM" id="SSF46689">
    <property type="entry name" value="Homeodomain-like"/>
    <property type="match status" value="1"/>
</dbReference>
<comment type="catalytic activity">
    <reaction evidence="1">
        <text>a 4-O-methyl-thymidine in DNA + L-cysteinyl-[protein] = a thymidine in DNA + S-methyl-L-cysteinyl-[protein]</text>
        <dbReference type="Rhea" id="RHEA:53428"/>
        <dbReference type="Rhea" id="RHEA-COMP:10131"/>
        <dbReference type="Rhea" id="RHEA-COMP:10132"/>
        <dbReference type="Rhea" id="RHEA-COMP:13555"/>
        <dbReference type="Rhea" id="RHEA-COMP:13556"/>
        <dbReference type="ChEBI" id="CHEBI:29950"/>
        <dbReference type="ChEBI" id="CHEBI:82612"/>
        <dbReference type="ChEBI" id="CHEBI:137386"/>
        <dbReference type="ChEBI" id="CHEBI:137387"/>
        <dbReference type="EC" id="2.1.1.63"/>
    </reaction>
</comment>
<dbReference type="CDD" id="cd06445">
    <property type="entry name" value="ATase"/>
    <property type="match status" value="1"/>
</dbReference>
<dbReference type="PANTHER" id="PTHR10815">
    <property type="entry name" value="METHYLATED-DNA--PROTEIN-CYSTEINE METHYLTRANSFERASE"/>
    <property type="match status" value="1"/>
</dbReference>
<name>A0ABU1UYP6_9GAMM</name>
<dbReference type="EC" id="2.1.1.63" evidence="12"/>
<dbReference type="GO" id="GO:0032259">
    <property type="term" value="P:methylation"/>
    <property type="evidence" value="ECO:0007669"/>
    <property type="project" value="UniProtKB-KW"/>
</dbReference>
<dbReference type="Pfam" id="PF02805">
    <property type="entry name" value="Ada_Zn_binding"/>
    <property type="match status" value="1"/>
</dbReference>
<accession>A0ABU1UYP6</accession>
<dbReference type="NCBIfam" id="TIGR00589">
    <property type="entry name" value="ogt"/>
    <property type="match status" value="1"/>
</dbReference>
<reference evidence="12 13" key="1">
    <citation type="submission" date="2023-07" db="EMBL/GenBank/DDBJ databases">
        <title>Sorghum-associated microbial communities from plants grown in Nebraska, USA.</title>
        <authorList>
            <person name="Schachtman D."/>
        </authorList>
    </citation>
    <scope>NUCLEOTIDE SEQUENCE [LARGE SCALE GENOMIC DNA]</scope>
    <source>
        <strain evidence="12 13">BE190</strain>
    </source>
</reference>
<dbReference type="InterPro" id="IPR001497">
    <property type="entry name" value="MethylDNA_cys_MeTrfase_AS"/>
</dbReference>
<dbReference type="Gene3D" id="1.10.10.60">
    <property type="entry name" value="Homeodomain-like"/>
    <property type="match status" value="1"/>
</dbReference>
<protein>
    <submittedName>
        <fullName evidence="12">AraC family transcriptional regulator of adaptative response/methylated-DNA-[protein]-cysteine methyltransferase</fullName>
        <ecNumber evidence="12">2.1.1.63</ecNumber>
    </submittedName>
</protein>
<dbReference type="SUPFAM" id="SSF57884">
    <property type="entry name" value="Ada DNA repair protein, N-terminal domain (N-Ada 10)"/>
    <property type="match status" value="1"/>
</dbReference>
<evidence type="ECO:0000256" key="5">
    <source>
        <dbReference type="ARBA" id="ARBA00022763"/>
    </source>
</evidence>
<dbReference type="RefSeq" id="WP_310072447.1">
    <property type="nucleotide sequence ID" value="NZ_JAVDVX010000003.1"/>
</dbReference>
<evidence type="ECO:0000259" key="11">
    <source>
        <dbReference type="PROSITE" id="PS01124"/>
    </source>
</evidence>
<evidence type="ECO:0000313" key="13">
    <source>
        <dbReference type="Proteomes" id="UP001253595"/>
    </source>
</evidence>
<evidence type="ECO:0000256" key="9">
    <source>
        <dbReference type="ARBA" id="ARBA00023204"/>
    </source>
</evidence>
<dbReference type="PANTHER" id="PTHR10815:SF14">
    <property type="entry name" value="BIFUNCTIONAL TRANSCRIPTIONAL ACTIVATOR_DNA REPAIR ENZYME ADA"/>
    <property type="match status" value="1"/>
</dbReference>
<evidence type="ECO:0000256" key="7">
    <source>
        <dbReference type="ARBA" id="ARBA00023159"/>
    </source>
</evidence>
<comment type="catalytic activity">
    <reaction evidence="10">
        <text>a 6-O-methyl-2'-deoxyguanosine in DNA + L-cysteinyl-[protein] = S-methyl-L-cysteinyl-[protein] + a 2'-deoxyguanosine in DNA</text>
        <dbReference type="Rhea" id="RHEA:24000"/>
        <dbReference type="Rhea" id="RHEA-COMP:10131"/>
        <dbReference type="Rhea" id="RHEA-COMP:10132"/>
        <dbReference type="Rhea" id="RHEA-COMP:11367"/>
        <dbReference type="Rhea" id="RHEA-COMP:11368"/>
        <dbReference type="ChEBI" id="CHEBI:29950"/>
        <dbReference type="ChEBI" id="CHEBI:82612"/>
        <dbReference type="ChEBI" id="CHEBI:85445"/>
        <dbReference type="ChEBI" id="CHEBI:85448"/>
        <dbReference type="EC" id="2.1.1.63"/>
    </reaction>
</comment>
<dbReference type="InterPro" id="IPR004026">
    <property type="entry name" value="Ada_DNA_repair_Zn-bd"/>
</dbReference>
<dbReference type="InterPro" id="IPR009057">
    <property type="entry name" value="Homeodomain-like_sf"/>
</dbReference>
<comment type="caution">
    <text evidence="12">The sequence shown here is derived from an EMBL/GenBank/DDBJ whole genome shotgun (WGS) entry which is preliminary data.</text>
</comment>
<dbReference type="PROSITE" id="PS01124">
    <property type="entry name" value="HTH_ARAC_FAMILY_2"/>
    <property type="match status" value="1"/>
</dbReference>
<evidence type="ECO:0000313" key="12">
    <source>
        <dbReference type="EMBL" id="MDR7090263.1"/>
    </source>
</evidence>
<dbReference type="EMBL" id="JAVDVX010000003">
    <property type="protein sequence ID" value="MDR7090263.1"/>
    <property type="molecule type" value="Genomic_DNA"/>
</dbReference>
<evidence type="ECO:0000256" key="6">
    <source>
        <dbReference type="ARBA" id="ARBA00023015"/>
    </source>
</evidence>
<keyword evidence="4 12" id="KW-0808">Transferase</keyword>
<evidence type="ECO:0000256" key="2">
    <source>
        <dbReference type="ARBA" id="ARBA00001947"/>
    </source>
</evidence>
<dbReference type="InterPro" id="IPR036217">
    <property type="entry name" value="MethylDNA_cys_MeTrfase_DNAb"/>
</dbReference>
<dbReference type="Gene3D" id="3.40.10.10">
    <property type="entry name" value="DNA Methylphosphotriester Repair Domain"/>
    <property type="match status" value="1"/>
</dbReference>
<sequence>MSTTTTNTFADPRWPLLGDVGADGQFMYAVITTGVYCRPGCPSRRPNPDNVRFFDNHTQAEAAGFRACKRCHPQHLGSDALQTQRITNLCRFIESAAQEPSLANLAEYAGISSYHLQRIFKAATGLTPKAYAKAHRHQLETQRNSLIPRKQSAMTLYFALETCSLGAVLIAQSEKGICAILLGDDPQLLHADLQRRFPTAELIPADSTFLKTVIQVIRAIEQPQLKIDLQLDIRGTVFQQKVWQSLQKIPAGETRSYTEIAEEIGSPNAVRAVAGACAANAIAIIIPCHRVVRSDGNLSGYRWGVERKQKLLQQEAEEGKS</sequence>
<evidence type="ECO:0000256" key="4">
    <source>
        <dbReference type="ARBA" id="ARBA00022679"/>
    </source>
</evidence>
<evidence type="ECO:0000256" key="3">
    <source>
        <dbReference type="ARBA" id="ARBA00022603"/>
    </source>
</evidence>
<dbReference type="SUPFAM" id="SSF46767">
    <property type="entry name" value="Methylated DNA-protein cysteine methyltransferase, C-terminal domain"/>
    <property type="match status" value="1"/>
</dbReference>
<dbReference type="SUPFAM" id="SSF53155">
    <property type="entry name" value="Methylated DNA-protein cysteine methyltransferase domain"/>
    <property type="match status" value="1"/>
</dbReference>
<keyword evidence="9" id="KW-0234">DNA repair</keyword>
<dbReference type="Gene3D" id="1.10.10.10">
    <property type="entry name" value="Winged helix-like DNA-binding domain superfamily/Winged helix DNA-binding domain"/>
    <property type="match status" value="1"/>
</dbReference>
<dbReference type="Gene3D" id="3.30.160.70">
    <property type="entry name" value="Methylated DNA-protein cysteine methyltransferase domain"/>
    <property type="match status" value="1"/>
</dbReference>
<dbReference type="GO" id="GO:0003908">
    <property type="term" value="F:methylated-DNA-[protein]-cysteine S-methyltransferase activity"/>
    <property type="evidence" value="ECO:0007669"/>
    <property type="project" value="UniProtKB-EC"/>
</dbReference>
<keyword evidence="6" id="KW-0805">Transcription regulation</keyword>
<dbReference type="Proteomes" id="UP001253595">
    <property type="component" value="Unassembled WGS sequence"/>
</dbReference>
<keyword evidence="13" id="KW-1185">Reference proteome</keyword>
<evidence type="ECO:0000256" key="1">
    <source>
        <dbReference type="ARBA" id="ARBA00001286"/>
    </source>
</evidence>
<feature type="domain" description="HTH araC/xylS-type" evidence="11">
    <location>
        <begin position="87"/>
        <end position="136"/>
    </location>
</feature>
<dbReference type="InterPro" id="IPR035451">
    <property type="entry name" value="Ada-like_dom_sf"/>
</dbReference>
<keyword evidence="7" id="KW-0010">Activator</keyword>
<dbReference type="InterPro" id="IPR008332">
    <property type="entry name" value="MethylG_MeTrfase_N"/>
</dbReference>
<organism evidence="12 13">
    <name type="scientific">Cellvibrio fibrivorans</name>
    <dbReference type="NCBI Taxonomy" id="126350"/>
    <lineage>
        <taxon>Bacteria</taxon>
        <taxon>Pseudomonadati</taxon>
        <taxon>Pseudomonadota</taxon>
        <taxon>Gammaproteobacteria</taxon>
        <taxon>Cellvibrionales</taxon>
        <taxon>Cellvibrionaceae</taxon>
        <taxon>Cellvibrio</taxon>
    </lineage>
</organism>
<keyword evidence="5" id="KW-0227">DNA damage</keyword>
<gene>
    <name evidence="12" type="ORF">J2X05_002285</name>
</gene>
<dbReference type="PROSITE" id="PS00374">
    <property type="entry name" value="MGMT"/>
    <property type="match status" value="1"/>
</dbReference>
<dbReference type="InterPro" id="IPR018060">
    <property type="entry name" value="HTH_AraC"/>
</dbReference>